<evidence type="ECO:0000313" key="2">
    <source>
        <dbReference type="EMBL" id="SHG73317.1"/>
    </source>
</evidence>
<dbReference type="EMBL" id="FQWV01000002">
    <property type="protein sequence ID" value="SHG73317.1"/>
    <property type="molecule type" value="Genomic_DNA"/>
</dbReference>
<proteinExistence type="predicted"/>
<keyword evidence="1" id="KW-1133">Transmembrane helix</keyword>
<keyword evidence="1" id="KW-0812">Transmembrane</keyword>
<accession>A0A1M5M7R9</accession>
<evidence type="ECO:0000313" key="3">
    <source>
        <dbReference type="Proteomes" id="UP000184357"/>
    </source>
</evidence>
<dbReference type="RefSeq" id="WP_159435725.1">
    <property type="nucleotide sequence ID" value="NZ_FQWV01000002.1"/>
</dbReference>
<protein>
    <submittedName>
        <fullName evidence="2">Uncharacterized protein</fullName>
    </submittedName>
</protein>
<dbReference type="STRING" id="43928.SAMN05443636_0914"/>
<sequence>MPATPTKPATIARQDRLGTAAEALATALALAGVAGHVALALAAITFLAGVIPALL</sequence>
<keyword evidence="1" id="KW-0472">Membrane</keyword>
<feature type="transmembrane region" description="Helical" evidence="1">
    <location>
        <begin position="23"/>
        <end position="51"/>
    </location>
</feature>
<organism evidence="2 3">
    <name type="scientific">Halobaculum gomorrense</name>
    <dbReference type="NCBI Taxonomy" id="43928"/>
    <lineage>
        <taxon>Archaea</taxon>
        <taxon>Methanobacteriati</taxon>
        <taxon>Methanobacteriota</taxon>
        <taxon>Stenosarchaea group</taxon>
        <taxon>Halobacteria</taxon>
        <taxon>Halobacteriales</taxon>
        <taxon>Haloferacaceae</taxon>
        <taxon>Halobaculum</taxon>
    </lineage>
</organism>
<keyword evidence="3" id="KW-1185">Reference proteome</keyword>
<gene>
    <name evidence="2" type="ORF">SAMN05443636_0914</name>
</gene>
<name>A0A1M5M7R9_9EURY</name>
<evidence type="ECO:0000256" key="1">
    <source>
        <dbReference type="SAM" id="Phobius"/>
    </source>
</evidence>
<dbReference type="AlphaFoldDB" id="A0A1M5M7R9"/>
<reference evidence="2 3" key="1">
    <citation type="submission" date="2016-11" db="EMBL/GenBank/DDBJ databases">
        <authorList>
            <person name="Jaros S."/>
            <person name="Januszkiewicz K."/>
            <person name="Wedrychowicz H."/>
        </authorList>
    </citation>
    <scope>NUCLEOTIDE SEQUENCE [LARGE SCALE GENOMIC DNA]</scope>
    <source>
        <strain evidence="2 3">DSM 9297</strain>
    </source>
</reference>
<dbReference type="Proteomes" id="UP000184357">
    <property type="component" value="Unassembled WGS sequence"/>
</dbReference>